<evidence type="ECO:0000256" key="1">
    <source>
        <dbReference type="SAM" id="MobiDB-lite"/>
    </source>
</evidence>
<gene>
    <name evidence="2" type="ORF">SDC9_102097</name>
</gene>
<dbReference type="EMBL" id="VSSQ01015211">
    <property type="protein sequence ID" value="MPM55303.1"/>
    <property type="molecule type" value="Genomic_DNA"/>
</dbReference>
<proteinExistence type="predicted"/>
<accession>A0A645AWM2</accession>
<comment type="caution">
    <text evidence="2">The sequence shown here is derived from an EMBL/GenBank/DDBJ whole genome shotgun (WGS) entry which is preliminary data.</text>
</comment>
<sequence>MLQDKAAGRAIRKIKLQEGRKAPFFEVIDKVINRQPVFLGEGFPINKKTRERAGSLVFYVQAVKNDFLTAVLPRHSERPGKSGMSKQGKVNLPKRRGHPRRRRLFPSGRQRPG</sequence>
<name>A0A645AWM2_9ZZZZ</name>
<protein>
    <submittedName>
        <fullName evidence="2">Uncharacterized protein</fullName>
    </submittedName>
</protein>
<reference evidence="2" key="1">
    <citation type="submission" date="2019-08" db="EMBL/GenBank/DDBJ databases">
        <authorList>
            <person name="Kucharzyk K."/>
            <person name="Murdoch R.W."/>
            <person name="Higgins S."/>
            <person name="Loffler F."/>
        </authorList>
    </citation>
    <scope>NUCLEOTIDE SEQUENCE</scope>
</reference>
<dbReference type="AlphaFoldDB" id="A0A645AWM2"/>
<organism evidence="2">
    <name type="scientific">bioreactor metagenome</name>
    <dbReference type="NCBI Taxonomy" id="1076179"/>
    <lineage>
        <taxon>unclassified sequences</taxon>
        <taxon>metagenomes</taxon>
        <taxon>ecological metagenomes</taxon>
    </lineage>
</organism>
<feature type="region of interest" description="Disordered" evidence="1">
    <location>
        <begin position="73"/>
        <end position="113"/>
    </location>
</feature>
<evidence type="ECO:0000313" key="2">
    <source>
        <dbReference type="EMBL" id="MPM55303.1"/>
    </source>
</evidence>
<feature type="compositionally biased region" description="Basic residues" evidence="1">
    <location>
        <begin position="92"/>
        <end position="104"/>
    </location>
</feature>